<dbReference type="SUPFAM" id="SSF51735">
    <property type="entry name" value="NAD(P)-binding Rossmann-fold domains"/>
    <property type="match status" value="1"/>
</dbReference>
<dbReference type="Gene3D" id="3.40.50.720">
    <property type="entry name" value="NAD(P)-binding Rossmann-like Domain"/>
    <property type="match status" value="1"/>
</dbReference>
<sequence length="206" mass="22239">MYASTTPDTRKPEPPTSASTSTLPAKDSSHRTATMEEMQKVYDVNAFGPLQVTQAFLPLMRKHGLGGRIVLVGSVASWATAPHAAVYCSSKRAAEGIFEGLRQELAHEGIHVAIVRPGGVSTAIGGKVDADPVKGQSFAKFAELLMKHVGIPPRNITRPISHALTAQFPLATSLGGFDGRFIWLARTILPDRVFDLAMIRIMLGHW</sequence>
<dbReference type="InterPro" id="IPR036291">
    <property type="entry name" value="NAD(P)-bd_dom_sf"/>
</dbReference>
<protein>
    <recommendedName>
        <fullName evidence="7">NAD(P)-binding protein</fullName>
    </recommendedName>
</protein>
<dbReference type="AlphaFoldDB" id="A0A1Y2HQF3"/>
<keyword evidence="6" id="KW-1185">Reference proteome</keyword>
<dbReference type="PROSITE" id="PS00061">
    <property type="entry name" value="ADH_SHORT"/>
    <property type="match status" value="1"/>
</dbReference>
<dbReference type="PANTHER" id="PTHR43391">
    <property type="entry name" value="RETINOL DEHYDROGENASE-RELATED"/>
    <property type="match status" value="1"/>
</dbReference>
<evidence type="ECO:0008006" key="7">
    <source>
        <dbReference type="Google" id="ProtNLM"/>
    </source>
</evidence>
<dbReference type="EMBL" id="MCFL01000018">
    <property type="protein sequence ID" value="ORZ36174.1"/>
    <property type="molecule type" value="Genomic_DNA"/>
</dbReference>
<dbReference type="Proteomes" id="UP000193411">
    <property type="component" value="Unassembled WGS sequence"/>
</dbReference>
<dbReference type="GO" id="GO:0016491">
    <property type="term" value="F:oxidoreductase activity"/>
    <property type="evidence" value="ECO:0007669"/>
    <property type="project" value="UniProtKB-KW"/>
</dbReference>
<evidence type="ECO:0000256" key="1">
    <source>
        <dbReference type="ARBA" id="ARBA00006484"/>
    </source>
</evidence>
<dbReference type="STRING" id="765915.A0A1Y2HQF3"/>
<dbReference type="OrthoDB" id="498125at2759"/>
<dbReference type="PANTHER" id="PTHR43391:SF14">
    <property type="entry name" value="DEHYDROGENASE_REDUCTASE SDR FAMILY PROTEIN 7-LIKE"/>
    <property type="match status" value="1"/>
</dbReference>
<evidence type="ECO:0000313" key="5">
    <source>
        <dbReference type="EMBL" id="ORZ36174.1"/>
    </source>
</evidence>
<evidence type="ECO:0000256" key="4">
    <source>
        <dbReference type="SAM" id="MobiDB-lite"/>
    </source>
</evidence>
<evidence type="ECO:0000313" key="6">
    <source>
        <dbReference type="Proteomes" id="UP000193411"/>
    </source>
</evidence>
<keyword evidence="3" id="KW-0560">Oxidoreductase</keyword>
<feature type="region of interest" description="Disordered" evidence="4">
    <location>
        <begin position="1"/>
        <end position="32"/>
    </location>
</feature>
<dbReference type="Pfam" id="PF00106">
    <property type="entry name" value="adh_short"/>
    <property type="match status" value="1"/>
</dbReference>
<evidence type="ECO:0000256" key="2">
    <source>
        <dbReference type="ARBA" id="ARBA00022857"/>
    </source>
</evidence>
<dbReference type="InterPro" id="IPR020904">
    <property type="entry name" value="Sc_DH/Rdtase_CS"/>
</dbReference>
<proteinExistence type="inferred from homology"/>
<organism evidence="5 6">
    <name type="scientific">Catenaria anguillulae PL171</name>
    <dbReference type="NCBI Taxonomy" id="765915"/>
    <lineage>
        <taxon>Eukaryota</taxon>
        <taxon>Fungi</taxon>
        <taxon>Fungi incertae sedis</taxon>
        <taxon>Blastocladiomycota</taxon>
        <taxon>Blastocladiomycetes</taxon>
        <taxon>Blastocladiales</taxon>
        <taxon>Catenariaceae</taxon>
        <taxon>Catenaria</taxon>
    </lineage>
</organism>
<name>A0A1Y2HQF3_9FUNG</name>
<dbReference type="PRINTS" id="PR00081">
    <property type="entry name" value="GDHRDH"/>
</dbReference>
<reference evidence="5 6" key="1">
    <citation type="submission" date="2016-07" db="EMBL/GenBank/DDBJ databases">
        <title>Pervasive Adenine N6-methylation of Active Genes in Fungi.</title>
        <authorList>
            <consortium name="DOE Joint Genome Institute"/>
            <person name="Mondo S.J."/>
            <person name="Dannebaum R.O."/>
            <person name="Kuo R.C."/>
            <person name="Labutti K."/>
            <person name="Haridas S."/>
            <person name="Kuo A."/>
            <person name="Salamov A."/>
            <person name="Ahrendt S.R."/>
            <person name="Lipzen A."/>
            <person name="Sullivan W."/>
            <person name="Andreopoulos W.B."/>
            <person name="Clum A."/>
            <person name="Lindquist E."/>
            <person name="Daum C."/>
            <person name="Ramamoorthy G.K."/>
            <person name="Gryganskyi A."/>
            <person name="Culley D."/>
            <person name="Magnuson J.K."/>
            <person name="James T.Y."/>
            <person name="O'Malley M.A."/>
            <person name="Stajich J.E."/>
            <person name="Spatafora J.W."/>
            <person name="Visel A."/>
            <person name="Grigoriev I.V."/>
        </authorList>
    </citation>
    <scope>NUCLEOTIDE SEQUENCE [LARGE SCALE GENOMIC DNA]</scope>
    <source>
        <strain evidence="5 6">PL171</strain>
    </source>
</reference>
<comment type="caution">
    <text evidence="5">The sequence shown here is derived from an EMBL/GenBank/DDBJ whole genome shotgun (WGS) entry which is preliminary data.</text>
</comment>
<keyword evidence="2" id="KW-0521">NADP</keyword>
<evidence type="ECO:0000256" key="3">
    <source>
        <dbReference type="ARBA" id="ARBA00023002"/>
    </source>
</evidence>
<dbReference type="InterPro" id="IPR002347">
    <property type="entry name" value="SDR_fam"/>
</dbReference>
<gene>
    <name evidence="5" type="ORF">BCR44DRAFT_1512681</name>
</gene>
<comment type="similarity">
    <text evidence="1">Belongs to the short-chain dehydrogenases/reductases (SDR) family.</text>
</comment>
<accession>A0A1Y2HQF3</accession>